<evidence type="ECO:0000256" key="3">
    <source>
        <dbReference type="ARBA" id="ARBA00022692"/>
    </source>
</evidence>
<dbReference type="Pfam" id="PF02687">
    <property type="entry name" value="FtsX"/>
    <property type="match status" value="1"/>
</dbReference>
<evidence type="ECO:0000256" key="6">
    <source>
        <dbReference type="ARBA" id="ARBA00038076"/>
    </source>
</evidence>
<dbReference type="InterPro" id="IPR050250">
    <property type="entry name" value="Macrolide_Exporter_MacB"/>
</dbReference>
<sequence length="406" mass="42921">MLKAMLSEAWLAMGANRLRTALTMLGMVIGVGAVVIMMAIGQGAQYAVQQTISTMGSNLFIVLSGSFTTAGVRSGSAGAPTLNVADGAAIAELDGVSNVAPTHQGTRQLVYGSQNWSSQVIGTTPEYLDARAWNIVNGAGFGDSDVRSATRVALIGKTVAQNLFGDDDPIGKTMRIQQNPFVVIGVLGSKGQNLDGRDQDDTVIIPLSTAQRKVFGTPFLGSVRMIMVQADSAENMPRVMDSVTSLLRQRHRLREGMPDDFFMRNLSAAAESEAETTRTMSILLGAIASISLLVGGIGIMNIMLVSVTERTREIGIRMAIGARQKDILTQFLLEAVMISFAGCLLGLLLGLAIALGINAFTGMVVVISGSAALVAFAVAATVGIFFGWYPARKAAQLDPIEALRYQ</sequence>
<dbReference type="PANTHER" id="PTHR30572:SF4">
    <property type="entry name" value="ABC TRANSPORTER PERMEASE YTRF"/>
    <property type="match status" value="1"/>
</dbReference>
<evidence type="ECO:0000256" key="1">
    <source>
        <dbReference type="ARBA" id="ARBA00004651"/>
    </source>
</evidence>
<accession>A0A133XDB1</accession>
<dbReference type="GO" id="GO:0005886">
    <property type="term" value="C:plasma membrane"/>
    <property type="evidence" value="ECO:0007669"/>
    <property type="project" value="UniProtKB-SubCell"/>
</dbReference>
<dbReference type="STRING" id="281362.AT959_19040"/>
<dbReference type="Proteomes" id="UP000070186">
    <property type="component" value="Unassembled WGS sequence"/>
</dbReference>
<comment type="subcellular location">
    <subcellularLocation>
        <location evidence="1">Cell membrane</location>
        <topology evidence="1">Multi-pass membrane protein</topology>
    </subcellularLocation>
</comment>
<dbReference type="InterPro" id="IPR025857">
    <property type="entry name" value="MacB_PCD"/>
</dbReference>
<proteinExistence type="inferred from homology"/>
<keyword evidence="2" id="KW-1003">Cell membrane</keyword>
<evidence type="ECO:0000259" key="9">
    <source>
        <dbReference type="Pfam" id="PF12704"/>
    </source>
</evidence>
<feature type="transmembrane region" description="Helical" evidence="7">
    <location>
        <begin position="282"/>
        <end position="307"/>
    </location>
</feature>
<feature type="transmembrane region" description="Helical" evidence="7">
    <location>
        <begin position="328"/>
        <end position="357"/>
    </location>
</feature>
<dbReference type="GO" id="GO:0022857">
    <property type="term" value="F:transmembrane transporter activity"/>
    <property type="evidence" value="ECO:0007669"/>
    <property type="project" value="TreeGrafter"/>
</dbReference>
<name>A0A133XDB1_9RHOO</name>
<evidence type="ECO:0000313" key="10">
    <source>
        <dbReference type="EMBL" id="KXB28927.1"/>
    </source>
</evidence>
<reference evidence="10 11" key="1">
    <citation type="submission" date="2015-12" db="EMBL/GenBank/DDBJ databases">
        <title>Nitrous oxide reduction kinetics distinguish bacteria harboring typical versus atypical NosZ.</title>
        <authorList>
            <person name="Yoon S."/>
            <person name="Nissen S."/>
            <person name="Park D."/>
            <person name="Sanford R.A."/>
            <person name="Loeffler F.E."/>
        </authorList>
    </citation>
    <scope>NUCLEOTIDE SEQUENCE [LARGE SCALE GENOMIC DNA]</scope>
    <source>
        <strain evidence="10 11">ATCC BAA-841</strain>
    </source>
</reference>
<feature type="transmembrane region" description="Helical" evidence="7">
    <location>
        <begin position="363"/>
        <end position="389"/>
    </location>
</feature>
<dbReference type="InterPro" id="IPR003838">
    <property type="entry name" value="ABC3_permease_C"/>
</dbReference>
<evidence type="ECO:0000256" key="2">
    <source>
        <dbReference type="ARBA" id="ARBA00022475"/>
    </source>
</evidence>
<evidence type="ECO:0000256" key="5">
    <source>
        <dbReference type="ARBA" id="ARBA00023136"/>
    </source>
</evidence>
<keyword evidence="5 7" id="KW-0472">Membrane</keyword>
<comment type="similarity">
    <text evidence="6">Belongs to the ABC-4 integral membrane protein family.</text>
</comment>
<gene>
    <name evidence="10" type="ORF">AT959_19040</name>
</gene>
<keyword evidence="4 7" id="KW-1133">Transmembrane helix</keyword>
<evidence type="ECO:0000259" key="8">
    <source>
        <dbReference type="Pfam" id="PF02687"/>
    </source>
</evidence>
<feature type="domain" description="MacB-like periplasmic core" evidence="9">
    <location>
        <begin position="20"/>
        <end position="245"/>
    </location>
</feature>
<feature type="transmembrane region" description="Helical" evidence="7">
    <location>
        <begin position="21"/>
        <end position="41"/>
    </location>
</feature>
<evidence type="ECO:0000313" key="11">
    <source>
        <dbReference type="Proteomes" id="UP000070186"/>
    </source>
</evidence>
<keyword evidence="3 7" id="KW-0812">Transmembrane</keyword>
<protein>
    <submittedName>
        <fullName evidence="10">Multidrug ABC transporter substrate-binding protein</fullName>
    </submittedName>
</protein>
<organism evidence="10 11">
    <name type="scientific">Dechloromonas denitrificans</name>
    <dbReference type="NCBI Taxonomy" id="281362"/>
    <lineage>
        <taxon>Bacteria</taxon>
        <taxon>Pseudomonadati</taxon>
        <taxon>Pseudomonadota</taxon>
        <taxon>Betaproteobacteria</taxon>
        <taxon>Rhodocyclales</taxon>
        <taxon>Azonexaceae</taxon>
        <taxon>Dechloromonas</taxon>
    </lineage>
</organism>
<dbReference type="PANTHER" id="PTHR30572">
    <property type="entry name" value="MEMBRANE COMPONENT OF TRANSPORTER-RELATED"/>
    <property type="match status" value="1"/>
</dbReference>
<feature type="domain" description="ABC3 transporter permease C-terminal" evidence="8">
    <location>
        <begin position="286"/>
        <end position="399"/>
    </location>
</feature>
<evidence type="ECO:0000256" key="4">
    <source>
        <dbReference type="ARBA" id="ARBA00022989"/>
    </source>
</evidence>
<evidence type="ECO:0000256" key="7">
    <source>
        <dbReference type="SAM" id="Phobius"/>
    </source>
</evidence>
<dbReference type="Pfam" id="PF12704">
    <property type="entry name" value="MacB_PCD"/>
    <property type="match status" value="1"/>
</dbReference>
<dbReference type="EMBL" id="LODL01000040">
    <property type="protein sequence ID" value="KXB28927.1"/>
    <property type="molecule type" value="Genomic_DNA"/>
</dbReference>
<keyword evidence="11" id="KW-1185">Reference proteome</keyword>
<comment type="caution">
    <text evidence="10">The sequence shown here is derived from an EMBL/GenBank/DDBJ whole genome shotgun (WGS) entry which is preliminary data.</text>
</comment>
<dbReference type="RefSeq" id="WP_066886894.1">
    <property type="nucleotide sequence ID" value="NZ_LODL01000040.1"/>
</dbReference>
<dbReference type="AlphaFoldDB" id="A0A133XDB1"/>